<dbReference type="PANTHER" id="PTHR12994">
    <property type="entry name" value="SECERNIN"/>
    <property type="match status" value="1"/>
</dbReference>
<dbReference type="Gene3D" id="2.60.40.790">
    <property type="match status" value="1"/>
</dbReference>
<dbReference type="KEGG" id="ehx:EMIHUDRAFT_113311"/>
<feature type="region of interest" description="Disordered" evidence="2">
    <location>
        <begin position="433"/>
        <end position="458"/>
    </location>
</feature>
<dbReference type="PANTHER" id="PTHR12994:SF17">
    <property type="entry name" value="LD30995P"/>
    <property type="match status" value="1"/>
</dbReference>
<dbReference type="STRING" id="2903.R1EUY1"/>
<dbReference type="Pfam" id="PF03577">
    <property type="entry name" value="Peptidase_C69"/>
    <property type="match status" value="1"/>
</dbReference>
<dbReference type="eggNOG" id="ENOG502SQPG">
    <property type="taxonomic scope" value="Eukaryota"/>
</dbReference>
<proteinExistence type="inferred from homology"/>
<feature type="signal peptide" evidence="3">
    <location>
        <begin position="1"/>
        <end position="18"/>
    </location>
</feature>
<feature type="compositionally biased region" description="Basic and acidic residues" evidence="2">
    <location>
        <begin position="678"/>
        <end position="690"/>
    </location>
</feature>
<name>A0A0D3K3S0_EMIH1</name>
<dbReference type="GO" id="GO:0006508">
    <property type="term" value="P:proteolysis"/>
    <property type="evidence" value="ECO:0007669"/>
    <property type="project" value="InterPro"/>
</dbReference>
<dbReference type="PaxDb" id="2903-EOD30405"/>
<comment type="similarity">
    <text evidence="1">Belongs to the peptidase C69 family. Secernin subfamily.</text>
</comment>
<dbReference type="EnsemblProtists" id="EOD30405">
    <property type="protein sequence ID" value="EOD30405"/>
    <property type="gene ID" value="EMIHUDRAFT_113311"/>
</dbReference>
<reference evidence="5" key="1">
    <citation type="journal article" date="2013" name="Nature">
        <title>Pan genome of the phytoplankton Emiliania underpins its global distribution.</title>
        <authorList>
            <person name="Read B.A."/>
            <person name="Kegel J."/>
            <person name="Klute M.J."/>
            <person name="Kuo A."/>
            <person name="Lefebvre S.C."/>
            <person name="Maumus F."/>
            <person name="Mayer C."/>
            <person name="Miller J."/>
            <person name="Monier A."/>
            <person name="Salamov A."/>
            <person name="Young J."/>
            <person name="Aguilar M."/>
            <person name="Claverie J.M."/>
            <person name="Frickenhaus S."/>
            <person name="Gonzalez K."/>
            <person name="Herman E.K."/>
            <person name="Lin Y.C."/>
            <person name="Napier J."/>
            <person name="Ogata H."/>
            <person name="Sarno A.F."/>
            <person name="Shmutz J."/>
            <person name="Schroeder D."/>
            <person name="de Vargas C."/>
            <person name="Verret F."/>
            <person name="von Dassow P."/>
            <person name="Valentin K."/>
            <person name="Van de Peer Y."/>
            <person name="Wheeler G."/>
            <person name="Dacks J.B."/>
            <person name="Delwiche C.F."/>
            <person name="Dyhrman S.T."/>
            <person name="Glockner G."/>
            <person name="John U."/>
            <person name="Richards T."/>
            <person name="Worden A.Z."/>
            <person name="Zhang X."/>
            <person name="Grigoriev I.V."/>
            <person name="Allen A.E."/>
            <person name="Bidle K."/>
            <person name="Borodovsky M."/>
            <person name="Bowler C."/>
            <person name="Brownlee C."/>
            <person name="Cock J.M."/>
            <person name="Elias M."/>
            <person name="Gladyshev V.N."/>
            <person name="Groth M."/>
            <person name="Guda C."/>
            <person name="Hadaegh A."/>
            <person name="Iglesias-Rodriguez M.D."/>
            <person name="Jenkins J."/>
            <person name="Jones B.M."/>
            <person name="Lawson T."/>
            <person name="Leese F."/>
            <person name="Lindquist E."/>
            <person name="Lobanov A."/>
            <person name="Lomsadze A."/>
            <person name="Malik S.B."/>
            <person name="Marsh M.E."/>
            <person name="Mackinder L."/>
            <person name="Mock T."/>
            <person name="Mueller-Roeber B."/>
            <person name="Pagarete A."/>
            <person name="Parker M."/>
            <person name="Probert I."/>
            <person name="Quesneville H."/>
            <person name="Raines C."/>
            <person name="Rensing S.A."/>
            <person name="Riano-Pachon D.M."/>
            <person name="Richier S."/>
            <person name="Rokitta S."/>
            <person name="Shiraiwa Y."/>
            <person name="Soanes D.M."/>
            <person name="van der Giezen M."/>
            <person name="Wahlund T.M."/>
            <person name="Williams B."/>
            <person name="Wilson W."/>
            <person name="Wolfe G."/>
            <person name="Wurch L.L."/>
        </authorList>
    </citation>
    <scope>NUCLEOTIDE SEQUENCE</scope>
</reference>
<feature type="region of interest" description="Disordered" evidence="2">
    <location>
        <begin position="670"/>
        <end position="690"/>
    </location>
</feature>
<dbReference type="HOGENOM" id="CLU_301377_0_0_1"/>
<evidence type="ECO:0000313" key="5">
    <source>
        <dbReference type="Proteomes" id="UP000013827"/>
    </source>
</evidence>
<keyword evidence="3" id="KW-0732">Signal</keyword>
<dbReference type="InterPro" id="IPR008978">
    <property type="entry name" value="HSP20-like_chaperone"/>
</dbReference>
<dbReference type="GO" id="GO:0070004">
    <property type="term" value="F:cysteine-type exopeptidase activity"/>
    <property type="evidence" value="ECO:0007669"/>
    <property type="project" value="InterPro"/>
</dbReference>
<keyword evidence="5" id="KW-1185">Reference proteome</keyword>
<accession>A0A0D3K3S0</accession>
<evidence type="ECO:0008006" key="6">
    <source>
        <dbReference type="Google" id="ProtNLM"/>
    </source>
</evidence>
<dbReference type="SUPFAM" id="SSF49764">
    <property type="entry name" value="HSP20-like chaperones"/>
    <property type="match status" value="1"/>
</dbReference>
<reference evidence="4" key="2">
    <citation type="submission" date="2024-10" db="UniProtKB">
        <authorList>
            <consortium name="EnsemblProtists"/>
        </authorList>
    </citation>
    <scope>IDENTIFICATION</scope>
</reference>
<evidence type="ECO:0000313" key="4">
    <source>
        <dbReference type="EnsemblProtists" id="EOD30405"/>
    </source>
</evidence>
<dbReference type="RefSeq" id="XP_005782834.1">
    <property type="nucleotide sequence ID" value="XM_005782777.1"/>
</dbReference>
<evidence type="ECO:0000256" key="1">
    <source>
        <dbReference type="ARBA" id="ARBA00005705"/>
    </source>
</evidence>
<dbReference type="GeneID" id="17275677"/>
<organism evidence="4 5">
    <name type="scientific">Emiliania huxleyi (strain CCMP1516)</name>
    <dbReference type="NCBI Taxonomy" id="280463"/>
    <lineage>
        <taxon>Eukaryota</taxon>
        <taxon>Haptista</taxon>
        <taxon>Haptophyta</taxon>
        <taxon>Prymnesiophyceae</taxon>
        <taxon>Isochrysidales</taxon>
        <taxon>Noelaerhabdaceae</taxon>
        <taxon>Emiliania</taxon>
    </lineage>
</organism>
<dbReference type="AlphaFoldDB" id="A0A0D3K3S0"/>
<evidence type="ECO:0000256" key="2">
    <source>
        <dbReference type="SAM" id="MobiDB-lite"/>
    </source>
</evidence>
<dbReference type="InterPro" id="IPR005322">
    <property type="entry name" value="Peptidase_C69"/>
</dbReference>
<sequence>MRRRFLCHLLLAAPPARACTTILAGRGATADGSTLLLHTDDGGDLDFRLGRTHPRDVRKPWPVLRKRPQYPREVSDRSPTYSPDSLDATLPADLLDRWRSAEWAANQTIGKLALDPSIAVLLGVDPDTTRTFGALEGAYAIVNEKQVAIVESTCEVPPFMWSPARPPATPGRPHATRRDGALWDMGALTQVALALCATARCAVDLMGHLAVRDGFYGEDGSDAAKPFGGENVMVADPEEGWMLEVSTLPPDVAAGAGVEGADGGYSAVWVAKRVPDGHFAMVANRFTIRDVVEVTPDESTRSTLACRGEEVRHSSNLFALAEHIERHSLNPMPFESLPAGARKLEGGGLRVTDWARTFGFFVRPDYASYTNGRIWRVLSVLAPQGEWRWPAATPLANEYAWSHEPSRPLTAADILALARDVYRDVAAPGLDVTRGLASGPHGDPSRYDDPQYGTPGEGGGGPFPRAISIFRTSYSHLIELGRRGGRLAGARVWLSQGAPHAAVYTPVHVQPAAADAGGSVADMPASLTSGSLHRADALDGAPASTSVFWRTTLLNNWARAVGYDFAWGLIEAAQREVEAATRAAADRAEEAAAAAGSEVEAARLLAEADSAAAALSAQRHHDLIAALMTRLHDGYLIEPHAPKLQLTKLWYPSWWLERVGFYTQEAEAMPPREGLPQRTKEEARPRDSYRAEWPKRAAPTTNLAVSPVQRSPGRPAAAAAASGLPALTVLVALAFALGTLVGSNMHRRLTPVGSLGLAALVPLADGVSFKRDVSVDVSRRRLTLRVADSDVAVGELWHEVNVDASDWFVDDAPDFGDARFLVVELQKRESFVDWAAPLKPAGGGSGEEGRRSLIIGGKGEAQKQAPTRNATAVQLASYQLLQKLPSAVRGDVYAREAASSETLYFLGKEMELWLAPGNSELRVAQNEIPLHRWRRVDGAEGVPAAGACGFEPETGPREGCGVPQDMQGKPFAAKLMAPDEVPGAYEAWLRSQ</sequence>
<protein>
    <recommendedName>
        <fullName evidence="6">CS domain-containing protein</fullName>
    </recommendedName>
</protein>
<feature type="chain" id="PRO_5044195500" description="CS domain-containing protein" evidence="3">
    <location>
        <begin position="19"/>
        <end position="992"/>
    </location>
</feature>
<evidence type="ECO:0000256" key="3">
    <source>
        <dbReference type="SAM" id="SignalP"/>
    </source>
</evidence>
<dbReference type="GO" id="GO:0016805">
    <property type="term" value="F:dipeptidase activity"/>
    <property type="evidence" value="ECO:0007669"/>
    <property type="project" value="InterPro"/>
</dbReference>
<dbReference type="Proteomes" id="UP000013827">
    <property type="component" value="Unassembled WGS sequence"/>
</dbReference>